<feature type="transmembrane region" description="Helical" evidence="8">
    <location>
        <begin position="397"/>
        <end position="417"/>
    </location>
</feature>
<feature type="transmembrane region" description="Helical" evidence="8">
    <location>
        <begin position="353"/>
        <end position="373"/>
    </location>
</feature>
<dbReference type="PANTHER" id="PTHR33908">
    <property type="entry name" value="MANNOSYLTRANSFERASE YKCB-RELATED"/>
    <property type="match status" value="1"/>
</dbReference>
<organism evidence="9 10">
    <name type="scientific">Rivihabitans pingtungensis</name>
    <dbReference type="NCBI Taxonomy" id="1054498"/>
    <lineage>
        <taxon>Bacteria</taxon>
        <taxon>Pseudomonadati</taxon>
        <taxon>Pseudomonadota</taxon>
        <taxon>Betaproteobacteria</taxon>
        <taxon>Neisseriales</taxon>
        <taxon>Aquaspirillaceae</taxon>
        <taxon>Rivihabitans</taxon>
    </lineage>
</organism>
<evidence type="ECO:0000256" key="2">
    <source>
        <dbReference type="ARBA" id="ARBA00022475"/>
    </source>
</evidence>
<feature type="transmembrane region" description="Helical" evidence="8">
    <location>
        <begin position="129"/>
        <end position="145"/>
    </location>
</feature>
<dbReference type="GO" id="GO:0009103">
    <property type="term" value="P:lipopolysaccharide biosynthetic process"/>
    <property type="evidence" value="ECO:0007669"/>
    <property type="project" value="UniProtKB-ARBA"/>
</dbReference>
<keyword evidence="5 8" id="KW-0812">Transmembrane</keyword>
<evidence type="ECO:0000256" key="3">
    <source>
        <dbReference type="ARBA" id="ARBA00022676"/>
    </source>
</evidence>
<dbReference type="GO" id="GO:0005886">
    <property type="term" value="C:plasma membrane"/>
    <property type="evidence" value="ECO:0007669"/>
    <property type="project" value="UniProtKB-SubCell"/>
</dbReference>
<evidence type="ECO:0000256" key="7">
    <source>
        <dbReference type="ARBA" id="ARBA00023136"/>
    </source>
</evidence>
<dbReference type="InterPro" id="IPR050297">
    <property type="entry name" value="LipidA_mod_glycosyltrf_83"/>
</dbReference>
<dbReference type="RefSeq" id="WP_110391885.1">
    <property type="nucleotide sequence ID" value="NZ_QJKI01000026.1"/>
</dbReference>
<feature type="transmembrane region" description="Helical" evidence="8">
    <location>
        <begin position="429"/>
        <end position="450"/>
    </location>
</feature>
<evidence type="ECO:0000313" key="10">
    <source>
        <dbReference type="Proteomes" id="UP000247555"/>
    </source>
</evidence>
<feature type="transmembrane region" description="Helical" evidence="8">
    <location>
        <begin position="303"/>
        <end position="320"/>
    </location>
</feature>
<evidence type="ECO:0000313" key="9">
    <source>
        <dbReference type="EMBL" id="PXX75267.1"/>
    </source>
</evidence>
<feature type="transmembrane region" description="Helical" evidence="8">
    <location>
        <begin position="99"/>
        <end position="117"/>
    </location>
</feature>
<comment type="caution">
    <text evidence="9">The sequence shown here is derived from an EMBL/GenBank/DDBJ whole genome shotgun (WGS) entry which is preliminary data.</text>
</comment>
<keyword evidence="6 8" id="KW-1133">Transmembrane helix</keyword>
<feature type="transmembrane region" description="Helical" evidence="8">
    <location>
        <begin position="271"/>
        <end position="291"/>
    </location>
</feature>
<accession>A0A318KIH1</accession>
<dbReference type="PANTHER" id="PTHR33908:SF11">
    <property type="entry name" value="MEMBRANE PROTEIN"/>
    <property type="match status" value="1"/>
</dbReference>
<evidence type="ECO:0000256" key="1">
    <source>
        <dbReference type="ARBA" id="ARBA00004651"/>
    </source>
</evidence>
<sequence length="549" mass="61625">MLTYTPPSHPELPKPTEKPWLLLLLCFIWLWPGILGHGPWKPDEPYALGVVQWMLHSGDWLTPRIAGEPYLDTPPLYYWVAALFARAFSPWLLPLHDAARLATPLFMSLTLLFVGMTARELIGRRHGRSAVLILIGCLGLIDTGHQLSADVAILCAEAACLLGLTLALRRGFLGALALALGSAALMLSASLVELVLLWMTAAMLPAFRGWRSRQYVKTITIALALGAPLVLMWPMSMAKHQPELFAQWWHSLALGPFYGFGRFALLHDFGYYLRLLPWFAWPAWPLAAWAVWRGRERLSSTRYQLPLVLVLMNLLMLMLSPRQNPVYALPLLLPLAVLAAVELDTLKRGAAAFFNWFGIFTLGLAGVLVWLGWTAMNFGWPAKLAAKAVKYSPSYEAQIHVLPLLLALAMSLAWGWAVTRRRLMGRQAVTNWALGMTLLWSLAGTLWLPWLDAQKGYHMVMLSLRASLPAQLDSCVASAPGNQLPRAMAYYYVNLPLLNSETVQGHSCRYRLISTPEANYQPEGPWKMLWRGARPAEKREFYVLLKRQD</sequence>
<evidence type="ECO:0000256" key="8">
    <source>
        <dbReference type="SAM" id="Phobius"/>
    </source>
</evidence>
<keyword evidence="3" id="KW-0328">Glycosyltransferase</keyword>
<dbReference type="Proteomes" id="UP000247555">
    <property type="component" value="Unassembled WGS sequence"/>
</dbReference>
<evidence type="ECO:0000256" key="6">
    <source>
        <dbReference type="ARBA" id="ARBA00022989"/>
    </source>
</evidence>
<evidence type="ECO:0000256" key="5">
    <source>
        <dbReference type="ARBA" id="ARBA00022692"/>
    </source>
</evidence>
<dbReference type="AlphaFoldDB" id="A0A318KIH1"/>
<keyword evidence="10" id="KW-1185">Reference proteome</keyword>
<evidence type="ECO:0000256" key="4">
    <source>
        <dbReference type="ARBA" id="ARBA00022679"/>
    </source>
</evidence>
<protein>
    <submittedName>
        <fullName evidence="9">4-amino-4-deoxy-L-arabinose transferase-like glycosyltransferase</fullName>
    </submittedName>
</protein>
<gene>
    <name evidence="9" type="ORF">DFR34_12640</name>
</gene>
<keyword evidence="2" id="KW-1003">Cell membrane</keyword>
<proteinExistence type="predicted"/>
<dbReference type="GO" id="GO:0016763">
    <property type="term" value="F:pentosyltransferase activity"/>
    <property type="evidence" value="ECO:0007669"/>
    <property type="project" value="TreeGrafter"/>
</dbReference>
<reference evidence="9 10" key="1">
    <citation type="submission" date="2018-05" db="EMBL/GenBank/DDBJ databases">
        <title>Genomic Encyclopedia of Type Strains, Phase IV (KMG-IV): sequencing the most valuable type-strain genomes for metagenomic binning, comparative biology and taxonomic classification.</title>
        <authorList>
            <person name="Goeker M."/>
        </authorList>
    </citation>
    <scope>NUCLEOTIDE SEQUENCE [LARGE SCALE GENOMIC DNA]</scope>
    <source>
        <strain evidence="9 10">DSM 29661</strain>
    </source>
</reference>
<comment type="subcellular location">
    <subcellularLocation>
        <location evidence="1">Cell membrane</location>
        <topology evidence="1">Multi-pass membrane protein</topology>
    </subcellularLocation>
</comment>
<feature type="transmembrane region" description="Helical" evidence="8">
    <location>
        <begin position="20"/>
        <end position="38"/>
    </location>
</feature>
<dbReference type="EMBL" id="QJKI01000026">
    <property type="protein sequence ID" value="PXX75267.1"/>
    <property type="molecule type" value="Genomic_DNA"/>
</dbReference>
<name>A0A318KIH1_9NEIS</name>
<dbReference type="OrthoDB" id="8556356at2"/>
<feature type="transmembrane region" description="Helical" evidence="8">
    <location>
        <begin position="219"/>
        <end position="236"/>
    </location>
</feature>
<feature type="transmembrane region" description="Helical" evidence="8">
    <location>
        <begin position="326"/>
        <end position="346"/>
    </location>
</feature>
<feature type="transmembrane region" description="Helical" evidence="8">
    <location>
        <begin position="175"/>
        <end position="199"/>
    </location>
</feature>
<keyword evidence="7 8" id="KW-0472">Membrane</keyword>
<keyword evidence="4 9" id="KW-0808">Transferase</keyword>